<reference evidence="4" key="1">
    <citation type="journal article" date="2012" name="BMC Biol.">
        <title>Comprehensive microarray-based analysis for stage-specific larval camouflage pattern-associated genes in the swallowtail butterfly, Papilio xuthus.</title>
        <authorList>
            <person name="Futahashi R."/>
            <person name="Shirataki H."/>
            <person name="Narita T."/>
            <person name="Mita K."/>
            <person name="Fujiwara H."/>
        </authorList>
    </citation>
    <scope>NUCLEOTIDE SEQUENCE</scope>
    <source>
        <tissue evidence="4">Epidermis</tissue>
    </source>
</reference>
<dbReference type="EMBL" id="AK402023">
    <property type="protein sequence ID" value="BAM18645.1"/>
    <property type="molecule type" value="mRNA"/>
</dbReference>
<evidence type="ECO:0000259" key="3">
    <source>
        <dbReference type="Pfam" id="PF02780"/>
    </source>
</evidence>
<organism evidence="4">
    <name type="scientific">Papilio xuthus</name>
    <name type="common">Asian swallowtail butterfly</name>
    <dbReference type="NCBI Taxonomy" id="66420"/>
    <lineage>
        <taxon>Eukaryota</taxon>
        <taxon>Metazoa</taxon>
        <taxon>Ecdysozoa</taxon>
        <taxon>Arthropoda</taxon>
        <taxon>Hexapoda</taxon>
        <taxon>Insecta</taxon>
        <taxon>Pterygota</taxon>
        <taxon>Neoptera</taxon>
        <taxon>Endopterygota</taxon>
        <taxon>Lepidoptera</taxon>
        <taxon>Glossata</taxon>
        <taxon>Ditrysia</taxon>
        <taxon>Papilionoidea</taxon>
        <taxon>Papilionidae</taxon>
        <taxon>Papilioninae</taxon>
        <taxon>Papilio</taxon>
    </lineage>
</organism>
<dbReference type="InterPro" id="IPR009014">
    <property type="entry name" value="Transketo_C/PFOR_II"/>
</dbReference>
<dbReference type="GO" id="GO:0009083">
    <property type="term" value="P:branched-chain amino acid catabolic process"/>
    <property type="evidence" value="ECO:0007669"/>
    <property type="project" value="TreeGrafter"/>
</dbReference>
<proteinExistence type="evidence at transcript level"/>
<dbReference type="Pfam" id="PF02780">
    <property type="entry name" value="Transketolase_C"/>
    <property type="match status" value="1"/>
</dbReference>
<name>I4DL55_PAPXU</name>
<evidence type="ECO:0000256" key="2">
    <source>
        <dbReference type="ARBA" id="ARBA00023002"/>
    </source>
</evidence>
<dbReference type="AlphaFoldDB" id="I4DL55"/>
<dbReference type="PANTHER" id="PTHR42980">
    <property type="entry name" value="2-OXOISOVALERATE DEHYDROGENASE SUBUNIT BETA-RELATED"/>
    <property type="match status" value="1"/>
</dbReference>
<protein>
    <submittedName>
        <fullName evidence="4">Similar to CG17691</fullName>
    </submittedName>
</protein>
<dbReference type="Gene3D" id="3.40.50.920">
    <property type="match status" value="1"/>
</dbReference>
<dbReference type="SUPFAM" id="SSF52922">
    <property type="entry name" value="TK C-terminal domain-like"/>
    <property type="match status" value="1"/>
</dbReference>
<keyword evidence="2" id="KW-0560">Oxidoreductase</keyword>
<accession>I4DL55</accession>
<comment type="cofactor">
    <cofactor evidence="1">
        <name>thiamine diphosphate</name>
        <dbReference type="ChEBI" id="CHEBI:58937"/>
    </cofactor>
</comment>
<evidence type="ECO:0000313" key="4">
    <source>
        <dbReference type="EMBL" id="BAM18645.1"/>
    </source>
</evidence>
<dbReference type="InterPro" id="IPR033248">
    <property type="entry name" value="Transketolase_C"/>
</dbReference>
<feature type="domain" description="Transketolase C-terminal" evidence="3">
    <location>
        <begin position="5"/>
        <end position="90"/>
    </location>
</feature>
<sequence length="103" mass="11616">MAEDQLGLTVDVIDLQSILPWDEDTVCNSVKKTGRCLIAHEAPLTCGFGAELAATVQEECFLHLEAPVSRVAGWDAPFPHVFEPFYLPDRWRCFAQLNKLLHY</sequence>
<dbReference type="PANTHER" id="PTHR42980:SF1">
    <property type="entry name" value="2-OXOISOVALERATE DEHYDROGENASE SUBUNIT BETA, MITOCHONDRIAL"/>
    <property type="match status" value="1"/>
</dbReference>
<dbReference type="GO" id="GO:0016491">
    <property type="term" value="F:oxidoreductase activity"/>
    <property type="evidence" value="ECO:0007669"/>
    <property type="project" value="UniProtKB-KW"/>
</dbReference>
<evidence type="ECO:0000256" key="1">
    <source>
        <dbReference type="ARBA" id="ARBA00001964"/>
    </source>
</evidence>
<dbReference type="GO" id="GO:0007584">
    <property type="term" value="P:response to nutrient"/>
    <property type="evidence" value="ECO:0007669"/>
    <property type="project" value="TreeGrafter"/>
</dbReference>